<dbReference type="EMBL" id="JBHTKN010000010">
    <property type="protein sequence ID" value="MFD1043364.1"/>
    <property type="molecule type" value="Genomic_DNA"/>
</dbReference>
<keyword evidence="5" id="KW-1185">Reference proteome</keyword>
<evidence type="ECO:0000256" key="1">
    <source>
        <dbReference type="ARBA" id="ARBA00022801"/>
    </source>
</evidence>
<feature type="signal peptide" evidence="2">
    <location>
        <begin position="1"/>
        <end position="32"/>
    </location>
</feature>
<feature type="domain" description="Sialate O-acetylesterase" evidence="3">
    <location>
        <begin position="417"/>
        <end position="558"/>
    </location>
</feature>
<keyword evidence="1" id="KW-0378">Hydrolase</keyword>
<keyword evidence="2" id="KW-0732">Signal</keyword>
<reference evidence="5" key="1">
    <citation type="journal article" date="2019" name="Int. J. Syst. Evol. Microbiol.">
        <title>The Global Catalogue of Microorganisms (GCM) 10K type strain sequencing project: providing services to taxonomists for standard genome sequencing and annotation.</title>
        <authorList>
            <consortium name="The Broad Institute Genomics Platform"/>
            <consortium name="The Broad Institute Genome Sequencing Center for Infectious Disease"/>
            <person name="Wu L."/>
            <person name="Ma J."/>
        </authorList>
    </citation>
    <scope>NUCLEOTIDE SEQUENCE [LARGE SCALE GENOMIC DNA]</scope>
    <source>
        <strain evidence="5">CCUG 55854</strain>
    </source>
</reference>
<feature type="chain" id="PRO_5045064151" evidence="2">
    <location>
        <begin position="33"/>
        <end position="678"/>
    </location>
</feature>
<protein>
    <submittedName>
        <fullName evidence="4">Sialate O-acetylesterase</fullName>
    </submittedName>
</protein>
<dbReference type="Proteomes" id="UP001597033">
    <property type="component" value="Unassembled WGS sequence"/>
</dbReference>
<dbReference type="SUPFAM" id="SSF52266">
    <property type="entry name" value="SGNH hydrolase"/>
    <property type="match status" value="1"/>
</dbReference>
<feature type="domain" description="Sialate O-acetylesterase" evidence="3">
    <location>
        <begin position="125"/>
        <end position="228"/>
    </location>
</feature>
<dbReference type="PANTHER" id="PTHR22901:SF0">
    <property type="entry name" value="SIALATE O-ACETYLESTERASE"/>
    <property type="match status" value="1"/>
</dbReference>
<dbReference type="SUPFAM" id="SSF49785">
    <property type="entry name" value="Galactose-binding domain-like"/>
    <property type="match status" value="1"/>
</dbReference>
<dbReference type="InterPro" id="IPR036514">
    <property type="entry name" value="SGNH_hydro_sf"/>
</dbReference>
<comment type="caution">
    <text evidence="4">The sequence shown here is derived from an EMBL/GenBank/DDBJ whole genome shotgun (WGS) entry which is preliminary data.</text>
</comment>
<sequence>MSGAIALATRRWPALVLACLAAAALPVGVAAAGATPAVAQQQAPLMHALFQDHAVLQRDQPIRVWGVAAPGEAVTVELAGKRASARAGGDGRWQAQLPAMKAGGPHTLTARTAAARQSVADVMVGDVWLCSGQSNMELQVWRTLDARAEIAGAGNERIRLLTVPQSGSVEPQATFSSPVQWRPVDPESVRDFSAACYYFARELQKSVDVPMGLVSAAWGGSRIQAWTSAPALRATGWYDGELDVLARYAGDPVAAVGDWGSLWQRWWAGAPGVAAGDEPWSAGKPVGEWRQAPPQLGAWERWGVPALSDFNGMVWYRATIELTAAQAAQDAVLALGPADEIDMTWVNGRAVGSTYGAGPGREYALPPGLLRAGTNTVVVNVLDTYRDGGLGGPASVHALHFADGSKAPLDGTWSYRIVPAAAGNPPRAPWQTAAGLSTLYNGMIAPLGGYGLRGALWYQGESNTFEHDRYAGLLRALRRDWRSQFGADLPLLVVQLPNYGTPPTKPGESDWASMRAAQRAVAAEDPRTGLVVAIDLGDRYDIHPSNKQELGRRLARAARHMVYGQKIAAAGPVPLAATRNGDAVVVEFGDATDGLVAYGADGPIGFELCGAEKDSCRYAGAEIWNHRVTLRAPGAHEATRIRYCWADSPVCTLFDGAGLPAGPFELPLSPMPHDDHAR</sequence>
<evidence type="ECO:0000256" key="2">
    <source>
        <dbReference type="SAM" id="SignalP"/>
    </source>
</evidence>
<dbReference type="InterPro" id="IPR013783">
    <property type="entry name" value="Ig-like_fold"/>
</dbReference>
<dbReference type="PANTHER" id="PTHR22901">
    <property type="entry name" value="SIALATE O-ACETYLESTERASE"/>
    <property type="match status" value="1"/>
</dbReference>
<dbReference type="Gene3D" id="3.40.50.1110">
    <property type="entry name" value="SGNH hydrolase"/>
    <property type="match status" value="2"/>
</dbReference>
<evidence type="ECO:0000313" key="4">
    <source>
        <dbReference type="EMBL" id="MFD1043364.1"/>
    </source>
</evidence>
<dbReference type="RefSeq" id="WP_162376998.1">
    <property type="nucleotide sequence ID" value="NZ_JBHTKN010000010.1"/>
</dbReference>
<dbReference type="Pfam" id="PF03629">
    <property type="entry name" value="SASA"/>
    <property type="match status" value="2"/>
</dbReference>
<proteinExistence type="predicted"/>
<dbReference type="InterPro" id="IPR008979">
    <property type="entry name" value="Galactose-bd-like_sf"/>
</dbReference>
<organism evidence="4 5">
    <name type="scientific">Pseudoxanthomonas kaohsiungensis</name>
    <dbReference type="NCBI Taxonomy" id="283923"/>
    <lineage>
        <taxon>Bacteria</taxon>
        <taxon>Pseudomonadati</taxon>
        <taxon>Pseudomonadota</taxon>
        <taxon>Gammaproteobacteria</taxon>
        <taxon>Lysobacterales</taxon>
        <taxon>Lysobacteraceae</taxon>
        <taxon>Pseudoxanthomonas</taxon>
    </lineage>
</organism>
<name>A0ABW3M1C3_9GAMM</name>
<accession>A0ABW3M1C3</accession>
<dbReference type="Gene3D" id="2.60.40.10">
    <property type="entry name" value="Immunoglobulins"/>
    <property type="match status" value="1"/>
</dbReference>
<dbReference type="InterPro" id="IPR005181">
    <property type="entry name" value="SASA"/>
</dbReference>
<gene>
    <name evidence="4" type="ORF">ACFQ2N_13510</name>
</gene>
<dbReference type="InterPro" id="IPR039329">
    <property type="entry name" value="SIAE"/>
</dbReference>
<evidence type="ECO:0000259" key="3">
    <source>
        <dbReference type="Pfam" id="PF03629"/>
    </source>
</evidence>
<evidence type="ECO:0000313" key="5">
    <source>
        <dbReference type="Proteomes" id="UP001597033"/>
    </source>
</evidence>